<evidence type="ECO:0000313" key="3">
    <source>
        <dbReference type="Proteomes" id="UP000772618"/>
    </source>
</evidence>
<dbReference type="SUPFAM" id="SSF49464">
    <property type="entry name" value="Carboxypeptidase regulatory domain-like"/>
    <property type="match status" value="1"/>
</dbReference>
<organism evidence="2 3">
    <name type="scientific">Chryseosolibacter indicus</name>
    <dbReference type="NCBI Taxonomy" id="2782351"/>
    <lineage>
        <taxon>Bacteria</taxon>
        <taxon>Pseudomonadati</taxon>
        <taxon>Bacteroidota</taxon>
        <taxon>Cytophagia</taxon>
        <taxon>Cytophagales</taxon>
        <taxon>Chryseotaleaceae</taxon>
        <taxon>Chryseosolibacter</taxon>
    </lineage>
</organism>
<comment type="caution">
    <text evidence="2">The sequence shown here is derived from an EMBL/GenBank/DDBJ whole genome shotgun (WGS) entry which is preliminary data.</text>
</comment>
<protein>
    <submittedName>
        <fullName evidence="2">STN domain-containing protein</fullName>
    </submittedName>
</protein>
<proteinExistence type="predicted"/>
<gene>
    <name evidence="2" type="ORF">KK060_01815</name>
</gene>
<dbReference type="Proteomes" id="UP000772618">
    <property type="component" value="Unassembled WGS sequence"/>
</dbReference>
<name>A0ABS5VKL8_9BACT</name>
<evidence type="ECO:0000256" key="1">
    <source>
        <dbReference type="SAM" id="SignalP"/>
    </source>
</evidence>
<dbReference type="InterPro" id="IPR008969">
    <property type="entry name" value="CarboxyPept-like_regulatory"/>
</dbReference>
<sequence length="666" mass="73443">MKQYQFLLLSLFLVINSGLAQNNTPFLERKVTITLNQERLDEALKKIADQCGFTFSYNTSVVDADRAISYSFRNQTVRQILDEIFEGTVDYKVRSKYLILTKAKGSSKKKDEDTFAGYVIDEATGERIKNATIYDPVTLTSTITDSYGYFELKVDKRPSTDIKLSVNKENYSDTVIAVVSGRQRLLNIPIKVNKNKITTLADSVEAKIKRFLNLNFLLTKKLAKSDSLQPASALRKPKLLNPNRPELLNIKDTIYRTMQMSFVPFIGTNHALSGNVINDFSFNILGGYSLGVQKFELGGLFNIDRGDVRFGQIAGLYNVVGGTVNGVQIAGLFNTNYGFTNAVQIAGLLNVNFNSSETISIGGLINMNKGSSRGFHLGGLGNITVGDHKGPQVAGLYNIATKDSGPFQLAGLFNATAHDHKGSQIGGLFNFTARDLSGSQVAGLWNFTGRNSRGSQVAGLFNINGRTIKGSQVSGLFNYGKHVNGSQVGLLNFADSVKGITFGLLSFVSSGYHKLEISADEVFYVNVAFRTGVRKLYNIITAGARPNTFSDDSTLYTFGYGIGTAPRLSDKLYLNFDLTANQIMIGDKVEKINLLNKFYLGVDWQATKWFSITAGATLNGHITDTTYDLYPSLFTDFEPRIISDRDFGNDLNLKMWWGGKVGIRFF</sequence>
<dbReference type="Pfam" id="PF13715">
    <property type="entry name" value="CarbopepD_reg_2"/>
    <property type="match status" value="1"/>
</dbReference>
<keyword evidence="1" id="KW-0732">Signal</keyword>
<dbReference type="EMBL" id="JAHESD010000003">
    <property type="protein sequence ID" value="MBT1701995.1"/>
    <property type="molecule type" value="Genomic_DNA"/>
</dbReference>
<dbReference type="Gene3D" id="2.60.40.1120">
    <property type="entry name" value="Carboxypeptidase-like, regulatory domain"/>
    <property type="match status" value="1"/>
</dbReference>
<accession>A0ABS5VKL8</accession>
<dbReference type="RefSeq" id="WP_254151690.1">
    <property type="nucleotide sequence ID" value="NZ_JAHESD010000003.1"/>
</dbReference>
<feature type="chain" id="PRO_5046582419" evidence="1">
    <location>
        <begin position="21"/>
        <end position="666"/>
    </location>
</feature>
<keyword evidence="3" id="KW-1185">Reference proteome</keyword>
<evidence type="ECO:0000313" key="2">
    <source>
        <dbReference type="EMBL" id="MBT1701995.1"/>
    </source>
</evidence>
<feature type="signal peptide" evidence="1">
    <location>
        <begin position="1"/>
        <end position="20"/>
    </location>
</feature>
<reference evidence="2 3" key="1">
    <citation type="submission" date="2021-05" db="EMBL/GenBank/DDBJ databases">
        <title>A Polyphasic approach of four new species of the genus Ohtaekwangia: Ohtaekwangia histidinii sp. nov., Ohtaekwangia cretensis sp. nov., Ohtaekwangia indiensis sp. nov., Ohtaekwangia reichenbachii sp. nov. from diverse environment.</title>
        <authorList>
            <person name="Octaviana S."/>
        </authorList>
    </citation>
    <scope>NUCLEOTIDE SEQUENCE [LARGE SCALE GENOMIC DNA]</scope>
    <source>
        <strain evidence="2 3">PWU20</strain>
    </source>
</reference>